<evidence type="ECO:0000313" key="2">
    <source>
        <dbReference type="EMBL" id="WWC87038.1"/>
    </source>
</evidence>
<reference evidence="2 3" key="1">
    <citation type="submission" date="2024-01" db="EMBL/GenBank/DDBJ databases">
        <title>Comparative genomics of Cryptococcus and Kwoniella reveals pathogenesis evolution and contrasting modes of karyotype evolution via chromosome fusion or intercentromeric recombination.</title>
        <authorList>
            <person name="Coelho M.A."/>
            <person name="David-Palma M."/>
            <person name="Shea T."/>
            <person name="Bowers K."/>
            <person name="McGinley-Smith S."/>
            <person name="Mohammad A.W."/>
            <person name="Gnirke A."/>
            <person name="Yurkov A.M."/>
            <person name="Nowrousian M."/>
            <person name="Sun S."/>
            <person name="Cuomo C.A."/>
            <person name="Heitman J."/>
        </authorList>
    </citation>
    <scope>NUCLEOTIDE SEQUENCE [LARGE SCALE GENOMIC DNA]</scope>
    <source>
        <strain evidence="2 3">CBS 6074</strain>
    </source>
</reference>
<evidence type="ECO:0000313" key="3">
    <source>
        <dbReference type="Proteomes" id="UP001355207"/>
    </source>
</evidence>
<proteinExistence type="predicted"/>
<dbReference type="InterPro" id="IPR050789">
    <property type="entry name" value="Diverse_Enzym_Activities"/>
</dbReference>
<accession>A0AAX4JQ91</accession>
<dbReference type="PANTHER" id="PTHR43283:SF3">
    <property type="entry name" value="BETA-LACTAMASE FAMILY PROTEIN (AFU_ORTHOLOGUE AFUA_5G07500)"/>
    <property type="match status" value="1"/>
</dbReference>
<dbReference type="SUPFAM" id="SSF56601">
    <property type="entry name" value="beta-lactamase/transpeptidase-like"/>
    <property type="match status" value="1"/>
</dbReference>
<organism evidence="2 3">
    <name type="scientific">Kwoniella dendrophila CBS 6074</name>
    <dbReference type="NCBI Taxonomy" id="1295534"/>
    <lineage>
        <taxon>Eukaryota</taxon>
        <taxon>Fungi</taxon>
        <taxon>Dikarya</taxon>
        <taxon>Basidiomycota</taxon>
        <taxon>Agaricomycotina</taxon>
        <taxon>Tremellomycetes</taxon>
        <taxon>Tremellales</taxon>
        <taxon>Cryptococcaceae</taxon>
        <taxon>Kwoniella</taxon>
    </lineage>
</organism>
<protein>
    <recommendedName>
        <fullName evidence="1">Beta-lactamase-related domain-containing protein</fullName>
    </recommendedName>
</protein>
<dbReference type="PANTHER" id="PTHR43283">
    <property type="entry name" value="BETA-LACTAMASE-RELATED"/>
    <property type="match status" value="1"/>
</dbReference>
<dbReference type="EMBL" id="CP144099">
    <property type="protein sequence ID" value="WWC87038.1"/>
    <property type="molecule type" value="Genomic_DNA"/>
</dbReference>
<dbReference type="GeneID" id="91092595"/>
<dbReference type="RefSeq" id="XP_066073801.1">
    <property type="nucleotide sequence ID" value="XM_066217704.1"/>
</dbReference>
<evidence type="ECO:0000259" key="1">
    <source>
        <dbReference type="Pfam" id="PF00144"/>
    </source>
</evidence>
<dbReference type="Pfam" id="PF00144">
    <property type="entry name" value="Beta-lactamase"/>
    <property type="match status" value="1"/>
</dbReference>
<dbReference type="InterPro" id="IPR012338">
    <property type="entry name" value="Beta-lactam/transpept-like"/>
</dbReference>
<dbReference type="InterPro" id="IPR001466">
    <property type="entry name" value="Beta-lactam-related"/>
</dbReference>
<dbReference type="AlphaFoldDB" id="A0AAX4JQ91"/>
<keyword evidence="3" id="KW-1185">Reference proteome</keyword>
<name>A0AAX4JQ91_9TREE</name>
<feature type="domain" description="Beta-lactamase-related" evidence="1">
    <location>
        <begin position="20"/>
        <end position="135"/>
    </location>
</feature>
<dbReference type="Gene3D" id="3.40.710.10">
    <property type="entry name" value="DD-peptidase/beta-lactamase superfamily"/>
    <property type="match status" value="1"/>
</dbReference>
<sequence>MPTQLSAEALQKFDILLDHYAEPGRPGTVVGIVSREGDIVYQRSVGLKNVETGETLTDDSVFWIASCTKMVTSIAAMQLVETGLIDLNEPVYRYLPELEDIQVMVESTPSLIKTRKAMTPITLRMLLTHTSGWGYSW</sequence>
<gene>
    <name evidence="2" type="ORF">L201_001923</name>
</gene>
<dbReference type="Proteomes" id="UP001355207">
    <property type="component" value="Chromosome 2"/>
</dbReference>